<dbReference type="InterPro" id="IPR000847">
    <property type="entry name" value="LysR_HTH_N"/>
</dbReference>
<dbReference type="Gene3D" id="1.10.10.10">
    <property type="entry name" value="Winged helix-like DNA-binding domain superfamily/Winged helix DNA-binding domain"/>
    <property type="match status" value="1"/>
</dbReference>
<dbReference type="AlphaFoldDB" id="A0A127A265"/>
<keyword evidence="3" id="KW-0238">DNA-binding</keyword>
<dbReference type="KEGG" id="satk:SA2016_2864"/>
<dbReference type="Proteomes" id="UP000070134">
    <property type="component" value="Chromosome"/>
</dbReference>
<dbReference type="STRING" id="37927.SA2016_2864"/>
<evidence type="ECO:0000313" key="7">
    <source>
        <dbReference type="Proteomes" id="UP000070134"/>
    </source>
</evidence>
<dbReference type="InterPro" id="IPR005119">
    <property type="entry name" value="LysR_subst-bd"/>
</dbReference>
<evidence type="ECO:0000256" key="1">
    <source>
        <dbReference type="ARBA" id="ARBA00009437"/>
    </source>
</evidence>
<keyword evidence="4" id="KW-0804">Transcription</keyword>
<dbReference type="FunFam" id="1.10.10.10:FF:000001">
    <property type="entry name" value="LysR family transcriptional regulator"/>
    <property type="match status" value="1"/>
</dbReference>
<reference evidence="6 7" key="1">
    <citation type="submission" date="2016-02" db="EMBL/GenBank/DDBJ databases">
        <title>Complete genome of Sinomonas atrocyanea KCTC 3377.</title>
        <authorList>
            <person name="Kim K.M."/>
        </authorList>
    </citation>
    <scope>NUCLEOTIDE SEQUENCE [LARGE SCALE GENOMIC DNA]</scope>
    <source>
        <strain evidence="6 7">KCTC 3377</strain>
    </source>
</reference>
<dbReference type="Pfam" id="PF00126">
    <property type="entry name" value="HTH_1"/>
    <property type="match status" value="1"/>
</dbReference>
<keyword evidence="7" id="KW-1185">Reference proteome</keyword>
<dbReference type="Gene3D" id="3.40.190.10">
    <property type="entry name" value="Periplasmic binding protein-like II"/>
    <property type="match status" value="2"/>
</dbReference>
<dbReference type="PANTHER" id="PTHR30346:SF0">
    <property type="entry name" value="HCA OPERON TRANSCRIPTIONAL ACTIVATOR HCAR"/>
    <property type="match status" value="1"/>
</dbReference>
<dbReference type="InterPro" id="IPR036390">
    <property type="entry name" value="WH_DNA-bd_sf"/>
</dbReference>
<evidence type="ECO:0000256" key="3">
    <source>
        <dbReference type="ARBA" id="ARBA00023125"/>
    </source>
</evidence>
<accession>A0A127A265</accession>
<dbReference type="PATRIC" id="fig|37927.3.peg.2940"/>
<name>A0A127A265_9MICC</name>
<dbReference type="PRINTS" id="PR00039">
    <property type="entry name" value="HTHLYSR"/>
</dbReference>
<evidence type="ECO:0000256" key="2">
    <source>
        <dbReference type="ARBA" id="ARBA00023015"/>
    </source>
</evidence>
<dbReference type="PANTHER" id="PTHR30346">
    <property type="entry name" value="TRANSCRIPTIONAL DUAL REGULATOR HCAR-RELATED"/>
    <property type="match status" value="1"/>
</dbReference>
<comment type="similarity">
    <text evidence="1">Belongs to the LysR transcriptional regulatory family.</text>
</comment>
<dbReference type="OrthoDB" id="3636008at2"/>
<sequence>MPFPSDSYNKCMDPGLRDLRLFMALAEEGHFTRAAALEGVSQPSLTRAVARIERSLGARLVDRTTRSVALTTAGDRLRGELAAVLPRLDAALRAVKEADVLRLGFTWLLPSELARHLIDGLAAATGAQVQLVRRDDRWGGVADGSTDAAIVYGGTGTLPSLRTVELATEARVVAVAREHPLARRRRLRWAELPAYPLVVNAVSGTVGPEMWPAGQRPEVAVSSRNYDEWIEMVAAGRGIGVLPATARQHPHPDVRYIAVADSPEVSLELVLPAHGAHPLAQALERYVREAEDLGGPRG</sequence>
<dbReference type="GO" id="GO:0032993">
    <property type="term" value="C:protein-DNA complex"/>
    <property type="evidence" value="ECO:0007669"/>
    <property type="project" value="TreeGrafter"/>
</dbReference>
<dbReference type="GO" id="GO:0003700">
    <property type="term" value="F:DNA-binding transcription factor activity"/>
    <property type="evidence" value="ECO:0007669"/>
    <property type="project" value="InterPro"/>
</dbReference>
<evidence type="ECO:0000259" key="5">
    <source>
        <dbReference type="PROSITE" id="PS50931"/>
    </source>
</evidence>
<proteinExistence type="inferred from homology"/>
<dbReference type="SUPFAM" id="SSF53850">
    <property type="entry name" value="Periplasmic binding protein-like II"/>
    <property type="match status" value="1"/>
</dbReference>
<evidence type="ECO:0000313" key="6">
    <source>
        <dbReference type="EMBL" id="AMM33529.1"/>
    </source>
</evidence>
<evidence type="ECO:0000256" key="4">
    <source>
        <dbReference type="ARBA" id="ARBA00023163"/>
    </source>
</evidence>
<organism evidence="6 7">
    <name type="scientific">Sinomonas atrocyanea</name>
    <dbReference type="NCBI Taxonomy" id="37927"/>
    <lineage>
        <taxon>Bacteria</taxon>
        <taxon>Bacillati</taxon>
        <taxon>Actinomycetota</taxon>
        <taxon>Actinomycetes</taxon>
        <taxon>Micrococcales</taxon>
        <taxon>Micrococcaceae</taxon>
        <taxon>Sinomonas</taxon>
    </lineage>
</organism>
<dbReference type="EMBL" id="CP014518">
    <property type="protein sequence ID" value="AMM33529.1"/>
    <property type="molecule type" value="Genomic_DNA"/>
</dbReference>
<dbReference type="Pfam" id="PF03466">
    <property type="entry name" value="LysR_substrate"/>
    <property type="match status" value="1"/>
</dbReference>
<dbReference type="InterPro" id="IPR036388">
    <property type="entry name" value="WH-like_DNA-bd_sf"/>
</dbReference>
<gene>
    <name evidence="6" type="ORF">SA2016_2864</name>
</gene>
<dbReference type="GO" id="GO:0003677">
    <property type="term" value="F:DNA binding"/>
    <property type="evidence" value="ECO:0007669"/>
    <property type="project" value="UniProtKB-KW"/>
</dbReference>
<dbReference type="SUPFAM" id="SSF46785">
    <property type="entry name" value="Winged helix' DNA-binding domain"/>
    <property type="match status" value="1"/>
</dbReference>
<protein>
    <submittedName>
        <fullName evidence="6">LysR family transcriptional regulator</fullName>
    </submittedName>
</protein>
<keyword evidence="2" id="KW-0805">Transcription regulation</keyword>
<dbReference type="PROSITE" id="PS50931">
    <property type="entry name" value="HTH_LYSR"/>
    <property type="match status" value="1"/>
</dbReference>
<feature type="domain" description="HTH lysR-type" evidence="5">
    <location>
        <begin position="14"/>
        <end position="71"/>
    </location>
</feature>